<dbReference type="InterPro" id="IPR013078">
    <property type="entry name" value="His_Pase_superF_clade-1"/>
</dbReference>
<dbReference type="CDD" id="cd07067">
    <property type="entry name" value="HP_PGM_like"/>
    <property type="match status" value="1"/>
</dbReference>
<reference evidence="1 2" key="1">
    <citation type="submission" date="2019-08" db="EMBL/GenBank/DDBJ databases">
        <title>Bacillus genomes from the desert of Cuatro Cienegas, Coahuila.</title>
        <authorList>
            <person name="Olmedo-Alvarez G."/>
        </authorList>
    </citation>
    <scope>NUCLEOTIDE SEQUENCE [LARGE SCALE GENOMIC DNA]</scope>
    <source>
        <strain evidence="1 2">CH37_1T</strain>
    </source>
</reference>
<dbReference type="GO" id="GO:0016791">
    <property type="term" value="F:phosphatase activity"/>
    <property type="evidence" value="ECO:0007669"/>
    <property type="project" value="TreeGrafter"/>
</dbReference>
<dbReference type="AlphaFoldDB" id="A0A5D4S5V8"/>
<dbReference type="InterPro" id="IPR029033">
    <property type="entry name" value="His_PPase_superfam"/>
</dbReference>
<dbReference type="Pfam" id="PF00300">
    <property type="entry name" value="His_Phos_1"/>
    <property type="match status" value="1"/>
</dbReference>
<accession>A0A5D4S5V8</accession>
<dbReference type="Proteomes" id="UP000323732">
    <property type="component" value="Unassembled WGS sequence"/>
</dbReference>
<dbReference type="Gene3D" id="3.40.50.1240">
    <property type="entry name" value="Phosphoglycerate mutase-like"/>
    <property type="match status" value="1"/>
</dbReference>
<evidence type="ECO:0000313" key="2">
    <source>
        <dbReference type="Proteomes" id="UP000323732"/>
    </source>
</evidence>
<gene>
    <name evidence="1" type="ORF">FZD47_24095</name>
</gene>
<dbReference type="PANTHER" id="PTHR48100">
    <property type="entry name" value="BROAD-SPECIFICITY PHOSPHATASE YOR283W-RELATED"/>
    <property type="match status" value="1"/>
</dbReference>
<sequence length="194" mass="22203">MDMKTEIYFIRHAHSEFSLAHEETRGLSAKGWSDARRVADLLAAEGIQHILSSPYMRAIQTVEGLARNLGKEVELDLRLREGDLASRSHHFEKPLEALKYVYDNPGFKYPGGESNLEIQERGICALRDAVSKYGGRKIAIGIHGHIMTCLLNYFDEKFNFDFHQSTTKPDIYKLTLDDQFNMAGFERLWRPALV</sequence>
<dbReference type="SMART" id="SM00855">
    <property type="entry name" value="PGAM"/>
    <property type="match status" value="1"/>
</dbReference>
<organism evidence="1 2">
    <name type="scientific">Bacillus infantis</name>
    <dbReference type="NCBI Taxonomy" id="324767"/>
    <lineage>
        <taxon>Bacteria</taxon>
        <taxon>Bacillati</taxon>
        <taxon>Bacillota</taxon>
        <taxon>Bacilli</taxon>
        <taxon>Bacillales</taxon>
        <taxon>Bacillaceae</taxon>
        <taxon>Bacillus</taxon>
    </lineage>
</organism>
<dbReference type="InterPro" id="IPR050275">
    <property type="entry name" value="PGM_Phosphatase"/>
</dbReference>
<protein>
    <submittedName>
        <fullName evidence="1">Histidine phosphatase family protein</fullName>
    </submittedName>
</protein>
<dbReference type="EMBL" id="VTES01000011">
    <property type="protein sequence ID" value="TYS57921.1"/>
    <property type="molecule type" value="Genomic_DNA"/>
</dbReference>
<comment type="caution">
    <text evidence="1">The sequence shown here is derived from an EMBL/GenBank/DDBJ whole genome shotgun (WGS) entry which is preliminary data.</text>
</comment>
<dbReference type="SUPFAM" id="SSF53254">
    <property type="entry name" value="Phosphoglycerate mutase-like"/>
    <property type="match status" value="1"/>
</dbReference>
<dbReference type="PANTHER" id="PTHR48100:SF59">
    <property type="entry name" value="ADENOSYLCOBALAMIN_ALPHA-RIBAZOLE PHOSPHATASE"/>
    <property type="match status" value="1"/>
</dbReference>
<dbReference type="RefSeq" id="WP_148951054.1">
    <property type="nucleotide sequence ID" value="NZ_VTES01000011.1"/>
</dbReference>
<name>A0A5D4S5V8_9BACI</name>
<evidence type="ECO:0000313" key="1">
    <source>
        <dbReference type="EMBL" id="TYS57921.1"/>
    </source>
</evidence>
<dbReference type="GO" id="GO:0005737">
    <property type="term" value="C:cytoplasm"/>
    <property type="evidence" value="ECO:0007669"/>
    <property type="project" value="TreeGrafter"/>
</dbReference>
<proteinExistence type="predicted"/>